<keyword evidence="4" id="KW-1185">Reference proteome</keyword>
<dbReference type="GO" id="GO:0016787">
    <property type="term" value="F:hydrolase activity"/>
    <property type="evidence" value="ECO:0007669"/>
    <property type="project" value="UniProtKB-KW"/>
</dbReference>
<feature type="transmembrane region" description="Helical" evidence="1">
    <location>
        <begin position="235"/>
        <end position="256"/>
    </location>
</feature>
<evidence type="ECO:0000256" key="1">
    <source>
        <dbReference type="SAM" id="Phobius"/>
    </source>
</evidence>
<protein>
    <submittedName>
        <fullName evidence="3">Peptidoglycan/LPS O-acetylase OafA/YrhL, contains acyltransferase and SGNH-hydrolase domains</fullName>
    </submittedName>
</protein>
<dbReference type="OrthoDB" id="290051at2"/>
<evidence type="ECO:0000313" key="3">
    <source>
        <dbReference type="EMBL" id="SCY63475.1"/>
    </source>
</evidence>
<feature type="transmembrane region" description="Helical" evidence="1">
    <location>
        <begin position="165"/>
        <end position="185"/>
    </location>
</feature>
<feature type="transmembrane region" description="Helical" evidence="1">
    <location>
        <begin position="135"/>
        <end position="158"/>
    </location>
</feature>
<keyword evidence="1" id="KW-1133">Transmembrane helix</keyword>
<dbReference type="EMBL" id="FMVF01000008">
    <property type="protein sequence ID" value="SCY63475.1"/>
    <property type="molecule type" value="Genomic_DNA"/>
</dbReference>
<evidence type="ECO:0000313" key="4">
    <source>
        <dbReference type="Proteomes" id="UP000199354"/>
    </source>
</evidence>
<keyword evidence="1" id="KW-0472">Membrane</keyword>
<name>A0A1G5HHY7_9FLAO</name>
<organism evidence="3 4">
    <name type="scientific">Flavobacterium caeni</name>
    <dbReference type="NCBI Taxonomy" id="490189"/>
    <lineage>
        <taxon>Bacteria</taxon>
        <taxon>Pseudomonadati</taxon>
        <taxon>Bacteroidota</taxon>
        <taxon>Flavobacteriia</taxon>
        <taxon>Flavobacteriales</taxon>
        <taxon>Flavobacteriaceae</taxon>
        <taxon>Flavobacterium</taxon>
    </lineage>
</organism>
<dbReference type="PANTHER" id="PTHR23028">
    <property type="entry name" value="ACETYLTRANSFERASE"/>
    <property type="match status" value="1"/>
</dbReference>
<reference evidence="3 4" key="1">
    <citation type="submission" date="2016-10" db="EMBL/GenBank/DDBJ databases">
        <authorList>
            <person name="de Groot N.N."/>
        </authorList>
    </citation>
    <scope>NUCLEOTIDE SEQUENCE [LARGE SCALE GENOMIC DNA]</scope>
    <source>
        <strain evidence="3 4">CGMCC 1.7031</strain>
    </source>
</reference>
<keyword evidence="3" id="KW-0012">Acyltransferase</keyword>
<feature type="transmembrane region" description="Helical" evidence="1">
    <location>
        <begin position="205"/>
        <end position="223"/>
    </location>
</feature>
<feature type="transmembrane region" description="Helical" evidence="1">
    <location>
        <begin position="336"/>
        <end position="355"/>
    </location>
</feature>
<dbReference type="RefSeq" id="WP_091142282.1">
    <property type="nucleotide sequence ID" value="NZ_FMVF01000008.1"/>
</dbReference>
<keyword evidence="1" id="KW-0812">Transmembrane</keyword>
<dbReference type="STRING" id="490189.SAMN02927903_01854"/>
<feature type="transmembrane region" description="Helical" evidence="1">
    <location>
        <begin position="12"/>
        <end position="32"/>
    </location>
</feature>
<dbReference type="GO" id="GO:0016747">
    <property type="term" value="F:acyltransferase activity, transferring groups other than amino-acyl groups"/>
    <property type="evidence" value="ECO:0007669"/>
    <property type="project" value="InterPro"/>
</dbReference>
<dbReference type="InterPro" id="IPR002656">
    <property type="entry name" value="Acyl_transf_3_dom"/>
</dbReference>
<keyword evidence="3" id="KW-0378">Hydrolase</keyword>
<dbReference type="Pfam" id="PF01757">
    <property type="entry name" value="Acyl_transf_3"/>
    <property type="match status" value="1"/>
</dbReference>
<feature type="domain" description="Acyltransferase 3" evidence="2">
    <location>
        <begin position="8"/>
        <end position="353"/>
    </location>
</feature>
<feature type="transmembrane region" description="Helical" evidence="1">
    <location>
        <begin position="306"/>
        <end position="324"/>
    </location>
</feature>
<gene>
    <name evidence="3" type="ORF">SAMN02927903_01854</name>
</gene>
<dbReference type="InterPro" id="IPR050879">
    <property type="entry name" value="Acyltransferase_3"/>
</dbReference>
<dbReference type="AlphaFoldDB" id="A0A1G5HHY7"/>
<dbReference type="GO" id="GO:0016020">
    <property type="term" value="C:membrane"/>
    <property type="evidence" value="ECO:0007669"/>
    <property type="project" value="TreeGrafter"/>
</dbReference>
<feature type="transmembrane region" description="Helical" evidence="1">
    <location>
        <begin position="38"/>
        <end position="60"/>
    </location>
</feature>
<proteinExistence type="predicted"/>
<keyword evidence="3" id="KW-0808">Transferase</keyword>
<accession>A0A1G5HHY7</accession>
<dbReference type="PANTHER" id="PTHR23028:SF53">
    <property type="entry name" value="ACYL_TRANSF_3 DOMAIN-CONTAINING PROTEIN"/>
    <property type="match status" value="1"/>
</dbReference>
<evidence type="ECO:0000259" key="2">
    <source>
        <dbReference type="Pfam" id="PF01757"/>
    </source>
</evidence>
<dbReference type="Proteomes" id="UP000199354">
    <property type="component" value="Unassembled WGS sequence"/>
</dbReference>
<dbReference type="GO" id="GO:0009103">
    <property type="term" value="P:lipopolysaccharide biosynthetic process"/>
    <property type="evidence" value="ECO:0007669"/>
    <property type="project" value="TreeGrafter"/>
</dbReference>
<feature type="transmembrane region" description="Helical" evidence="1">
    <location>
        <begin position="85"/>
        <end position="106"/>
    </location>
</feature>
<sequence length="365" mass="41541">MTEQKNFGLDLYRVSAIVTLLLANVLNSFQIANPAIAQFAPILGFLSLEAFFVLSGFLLARSFHGVFMAETFSARDALRFVKHRLLRILPLYWLVLLVNVGIAYAVGYPVESWWRFAFLWQNFFQPIPSFFPESWGLPVVVFAMLMFVGLLTSLARVIRQQHKPAVFLLTTLGLIAVFLWTKWLYHTQHQTSDIATWDATLKTVAVYRFDSVFIGVLFGLLYLQGRKIWDMGQWIFAFLGFNGLVFLALGIGVFQLDIESHAAFWHILYLPLTTIVLGCFLPLFVAWQTAPSVFGRIVSWLARASYGIYLVHFSIVLLLVEHWLVVDFSNTGQLGLLNAVYVLVSVVLGWLLYTIEKRLSARVRG</sequence>
<feature type="transmembrane region" description="Helical" evidence="1">
    <location>
        <begin position="262"/>
        <end position="285"/>
    </location>
</feature>